<keyword evidence="1" id="KW-0472">Membrane</keyword>
<sequence>MNQTFSFSRFTRLHRWLWATKSRTYLFGALALIPIILLIPSQVLSVDHFNIRNTQSIIMAYFFSTAIILTFSMGSDIFSALFKQESAISYIMIPASRPEKFWLGILYWVAALLLLGVVYFSYEALIFSIANKHLPAAETERYVSTLIFYTRPVNNERSILPLTLFALLASLSTSLLCSFYFRRGVFARTIGITLFTTFCLFLLYGWLIKLILGGHFVGTAIPFYPIAVHVDKQNYELLGPPNWLKYGAYAGTLLMLWVIARIRFNEIER</sequence>
<evidence type="ECO:0000313" key="3">
    <source>
        <dbReference type="Proteomes" id="UP000606008"/>
    </source>
</evidence>
<keyword evidence="1" id="KW-1133">Transmembrane helix</keyword>
<name>A0ABX0QNY5_9BACT</name>
<feature type="transmembrane region" description="Helical" evidence="1">
    <location>
        <begin position="101"/>
        <end position="122"/>
    </location>
</feature>
<reference evidence="3" key="1">
    <citation type="submission" date="2019-09" db="EMBL/GenBank/DDBJ databases">
        <authorList>
            <person name="Jung D.-H."/>
        </authorList>
    </citation>
    <scope>NUCLEOTIDE SEQUENCE [LARGE SCALE GENOMIC DNA]</scope>
    <source>
        <strain evidence="3">JA-25</strain>
    </source>
</reference>
<feature type="transmembrane region" description="Helical" evidence="1">
    <location>
        <begin position="193"/>
        <end position="226"/>
    </location>
</feature>
<organism evidence="2 3">
    <name type="scientific">Fibrivirga algicola</name>
    <dbReference type="NCBI Taxonomy" id="2950420"/>
    <lineage>
        <taxon>Bacteria</taxon>
        <taxon>Pseudomonadati</taxon>
        <taxon>Bacteroidota</taxon>
        <taxon>Cytophagia</taxon>
        <taxon>Cytophagales</taxon>
        <taxon>Spirosomataceae</taxon>
        <taxon>Fibrivirga</taxon>
    </lineage>
</organism>
<keyword evidence="3" id="KW-1185">Reference proteome</keyword>
<keyword evidence="1" id="KW-0812">Transmembrane</keyword>
<accession>A0ABX0QNY5</accession>
<feature type="transmembrane region" description="Helical" evidence="1">
    <location>
        <begin position="61"/>
        <end position="81"/>
    </location>
</feature>
<dbReference type="Proteomes" id="UP000606008">
    <property type="component" value="Unassembled WGS sequence"/>
</dbReference>
<dbReference type="EMBL" id="WAEL01000009">
    <property type="protein sequence ID" value="NID12981.1"/>
    <property type="molecule type" value="Genomic_DNA"/>
</dbReference>
<comment type="caution">
    <text evidence="2">The sequence shown here is derived from an EMBL/GenBank/DDBJ whole genome shotgun (WGS) entry which is preliminary data.</text>
</comment>
<feature type="transmembrane region" description="Helical" evidence="1">
    <location>
        <begin position="159"/>
        <end position="181"/>
    </location>
</feature>
<evidence type="ECO:0000313" key="2">
    <source>
        <dbReference type="EMBL" id="NID12981.1"/>
    </source>
</evidence>
<gene>
    <name evidence="2" type="ORF">F7231_22610</name>
</gene>
<evidence type="ECO:0000256" key="1">
    <source>
        <dbReference type="SAM" id="Phobius"/>
    </source>
</evidence>
<proteinExistence type="predicted"/>
<reference evidence="3" key="2">
    <citation type="submission" date="2023-07" db="EMBL/GenBank/DDBJ databases">
        <authorList>
            <person name="Jung D.-H."/>
        </authorList>
    </citation>
    <scope>NUCLEOTIDE SEQUENCE [LARGE SCALE GENOMIC DNA]</scope>
    <source>
        <strain evidence="3">JA-25</strain>
    </source>
</reference>
<dbReference type="RefSeq" id="WP_166693650.1">
    <property type="nucleotide sequence ID" value="NZ_WAEL01000009.1"/>
</dbReference>
<evidence type="ECO:0008006" key="4">
    <source>
        <dbReference type="Google" id="ProtNLM"/>
    </source>
</evidence>
<feature type="transmembrane region" description="Helical" evidence="1">
    <location>
        <begin position="246"/>
        <end position="264"/>
    </location>
</feature>
<protein>
    <recommendedName>
        <fullName evidence="4">ABC transporter permease</fullName>
    </recommendedName>
</protein>